<evidence type="ECO:0000313" key="7">
    <source>
        <dbReference type="EMBL" id="MDO6966649.1"/>
    </source>
</evidence>
<accession>A0ABT8YSB7</accession>
<keyword evidence="3" id="KW-0274">FAD</keyword>
<protein>
    <submittedName>
        <fullName evidence="7">FAD-dependent oxidoreductase</fullName>
    </submittedName>
</protein>
<dbReference type="InterPro" id="IPR023753">
    <property type="entry name" value="FAD/NAD-binding_dom"/>
</dbReference>
<reference evidence="7" key="1">
    <citation type="journal article" date="2015" name="Int. J. Syst. Evol. Microbiol.">
        <title>Rhizobium alvei sp. nov., isolated from a freshwater river.</title>
        <authorList>
            <person name="Sheu S.Y."/>
            <person name="Huang H.W."/>
            <person name="Young C.C."/>
            <person name="Chen W.M."/>
        </authorList>
    </citation>
    <scope>NUCLEOTIDE SEQUENCE</scope>
    <source>
        <strain evidence="7">TNR-22</strain>
    </source>
</reference>
<evidence type="ECO:0000259" key="6">
    <source>
        <dbReference type="Pfam" id="PF14759"/>
    </source>
</evidence>
<dbReference type="PANTHER" id="PTHR43557:SF2">
    <property type="entry name" value="RIESKE DOMAIN-CONTAINING PROTEIN-RELATED"/>
    <property type="match status" value="1"/>
</dbReference>
<dbReference type="SUPFAM" id="SSF51905">
    <property type="entry name" value="FAD/NAD(P)-binding domain"/>
    <property type="match status" value="2"/>
</dbReference>
<dbReference type="InterPro" id="IPR050446">
    <property type="entry name" value="FAD-oxidoreductase/Apoptosis"/>
</dbReference>
<dbReference type="Proteomes" id="UP001174932">
    <property type="component" value="Unassembled WGS sequence"/>
</dbReference>
<organism evidence="7 8">
    <name type="scientific">Rhizobium alvei</name>
    <dbReference type="NCBI Taxonomy" id="1132659"/>
    <lineage>
        <taxon>Bacteria</taxon>
        <taxon>Pseudomonadati</taxon>
        <taxon>Pseudomonadota</taxon>
        <taxon>Alphaproteobacteria</taxon>
        <taxon>Hyphomicrobiales</taxon>
        <taxon>Rhizobiaceae</taxon>
        <taxon>Rhizobium/Agrobacterium group</taxon>
        <taxon>Rhizobium</taxon>
    </lineage>
</organism>
<dbReference type="PRINTS" id="PR00368">
    <property type="entry name" value="FADPNR"/>
</dbReference>
<evidence type="ECO:0000313" key="8">
    <source>
        <dbReference type="Proteomes" id="UP001174932"/>
    </source>
</evidence>
<evidence type="ECO:0000256" key="4">
    <source>
        <dbReference type="ARBA" id="ARBA00023002"/>
    </source>
</evidence>
<dbReference type="InterPro" id="IPR036188">
    <property type="entry name" value="FAD/NAD-bd_sf"/>
</dbReference>
<dbReference type="EMBL" id="JAUOZU010000020">
    <property type="protein sequence ID" value="MDO6966649.1"/>
    <property type="molecule type" value="Genomic_DNA"/>
</dbReference>
<dbReference type="PRINTS" id="PR00411">
    <property type="entry name" value="PNDRDTASEI"/>
</dbReference>
<dbReference type="Pfam" id="PF07992">
    <property type="entry name" value="Pyr_redox_2"/>
    <property type="match status" value="1"/>
</dbReference>
<keyword evidence="8" id="KW-1185">Reference proteome</keyword>
<dbReference type="RefSeq" id="WP_304378577.1">
    <property type="nucleotide sequence ID" value="NZ_JAUOZU010000020.1"/>
</dbReference>
<sequence length="397" mass="43297">MIIGAGQAGESVAMGLRAGGYGGDILLVGEEPYLPYQRPPLSKKYLSGEWDRERLLLRPDDFWRRMEIEVVTGKAVTAVDAERRTVAIDGSTVGWSKLAFATGTEPRPMPDGFARLRAVYRLRTIDDVDRLRPDFQPGKRLLVIGGGYIGLETAAVAAMAGLDVTVIERASRILERVACSRTSDHFRALHQSKGVRLIENGAIASVSSQDGQLTGLTLADGESLAADLAVVGVGVLPRIDLAERAGLHCDNGIVVDLHGRASKEGIWAAGDCANFPFGGLQTRLESVQNAVDLAEIVADDMLGKTRDYKPVPWFWSDQYDTKLQIVGLNRSYDSVVAKRAERTFAHWYLRDGVAVAVDTINDGRTYMAARKLFEKGVKITAEDLARPDFDPVTLLRG</sequence>
<comment type="caution">
    <text evidence="7">The sequence shown here is derived from an EMBL/GenBank/DDBJ whole genome shotgun (WGS) entry which is preliminary data.</text>
</comment>
<feature type="domain" description="FAD/NAD(P)-binding" evidence="5">
    <location>
        <begin position="1"/>
        <end position="292"/>
    </location>
</feature>
<keyword evidence="4" id="KW-0560">Oxidoreductase</keyword>
<evidence type="ECO:0000259" key="5">
    <source>
        <dbReference type="Pfam" id="PF07992"/>
    </source>
</evidence>
<evidence type="ECO:0000256" key="1">
    <source>
        <dbReference type="ARBA" id="ARBA00001974"/>
    </source>
</evidence>
<comment type="cofactor">
    <cofactor evidence="1">
        <name>FAD</name>
        <dbReference type="ChEBI" id="CHEBI:57692"/>
    </cofactor>
</comment>
<dbReference type="InterPro" id="IPR028202">
    <property type="entry name" value="Reductase_C"/>
</dbReference>
<reference evidence="7" key="2">
    <citation type="submission" date="2023-07" db="EMBL/GenBank/DDBJ databases">
        <authorList>
            <person name="Shen H."/>
        </authorList>
    </citation>
    <scope>NUCLEOTIDE SEQUENCE</scope>
    <source>
        <strain evidence="7">TNR-22</strain>
    </source>
</reference>
<dbReference type="Gene3D" id="3.50.50.60">
    <property type="entry name" value="FAD/NAD(P)-binding domain"/>
    <property type="match status" value="2"/>
</dbReference>
<keyword evidence="2" id="KW-0285">Flavoprotein</keyword>
<proteinExistence type="predicted"/>
<dbReference type="InterPro" id="IPR016156">
    <property type="entry name" value="FAD/NAD-linked_Rdtase_dimer_sf"/>
</dbReference>
<evidence type="ECO:0000256" key="3">
    <source>
        <dbReference type="ARBA" id="ARBA00022827"/>
    </source>
</evidence>
<dbReference type="PANTHER" id="PTHR43557">
    <property type="entry name" value="APOPTOSIS-INDUCING FACTOR 1"/>
    <property type="match status" value="1"/>
</dbReference>
<feature type="domain" description="Reductase C-terminal" evidence="6">
    <location>
        <begin position="313"/>
        <end position="390"/>
    </location>
</feature>
<dbReference type="SUPFAM" id="SSF55424">
    <property type="entry name" value="FAD/NAD-linked reductases, dimerisation (C-terminal) domain"/>
    <property type="match status" value="1"/>
</dbReference>
<dbReference type="Pfam" id="PF14759">
    <property type="entry name" value="Reductase_C"/>
    <property type="match status" value="1"/>
</dbReference>
<evidence type="ECO:0000256" key="2">
    <source>
        <dbReference type="ARBA" id="ARBA00022630"/>
    </source>
</evidence>
<dbReference type="Gene3D" id="3.30.390.30">
    <property type="match status" value="1"/>
</dbReference>
<gene>
    <name evidence="7" type="ORF">Q4481_22060</name>
</gene>
<name>A0ABT8YSB7_9HYPH</name>